<dbReference type="GO" id="GO:0017004">
    <property type="term" value="P:cytochrome complex assembly"/>
    <property type="evidence" value="ECO:0007669"/>
    <property type="project" value="UniProtKB-KW"/>
</dbReference>
<dbReference type="PANTHER" id="PTHR42852">
    <property type="entry name" value="THIOL:DISULFIDE INTERCHANGE PROTEIN DSBE"/>
    <property type="match status" value="1"/>
</dbReference>
<evidence type="ECO:0000313" key="6">
    <source>
        <dbReference type="Proteomes" id="UP000095342"/>
    </source>
</evidence>
<dbReference type="KEGG" id="aaeo:BJI67_07875"/>
<dbReference type="Gene3D" id="3.40.30.10">
    <property type="entry name" value="Glutaredoxin"/>
    <property type="match status" value="1"/>
</dbReference>
<dbReference type="PANTHER" id="PTHR42852:SF13">
    <property type="entry name" value="PROTEIN DIPZ"/>
    <property type="match status" value="1"/>
</dbReference>
<keyword evidence="2" id="KW-0201">Cytochrome c-type biogenesis</keyword>
<feature type="domain" description="Thioredoxin" evidence="4">
    <location>
        <begin position="2"/>
        <end position="149"/>
    </location>
</feature>
<dbReference type="SUPFAM" id="SSF52833">
    <property type="entry name" value="Thioredoxin-like"/>
    <property type="match status" value="1"/>
</dbReference>
<dbReference type="Pfam" id="PF08534">
    <property type="entry name" value="Redoxin"/>
    <property type="match status" value="1"/>
</dbReference>
<dbReference type="InterPro" id="IPR013740">
    <property type="entry name" value="Redoxin"/>
</dbReference>
<evidence type="ECO:0000313" key="5">
    <source>
        <dbReference type="EMBL" id="AOV16990.1"/>
    </source>
</evidence>
<evidence type="ECO:0000256" key="1">
    <source>
        <dbReference type="ARBA" id="ARBA00004196"/>
    </source>
</evidence>
<keyword evidence="3" id="KW-0676">Redox-active center</keyword>
<dbReference type="InterPro" id="IPR013766">
    <property type="entry name" value="Thioredoxin_domain"/>
</dbReference>
<dbReference type="Proteomes" id="UP000095342">
    <property type="component" value="Chromosome"/>
</dbReference>
<keyword evidence="6" id="KW-1185">Reference proteome</keyword>
<gene>
    <name evidence="5" type="ORF">BJI67_07875</name>
</gene>
<dbReference type="PROSITE" id="PS51352">
    <property type="entry name" value="THIOREDOXIN_2"/>
    <property type="match status" value="1"/>
</dbReference>
<accession>A0A1D8K7T7</accession>
<dbReference type="GO" id="GO:0015036">
    <property type="term" value="F:disulfide oxidoreductase activity"/>
    <property type="evidence" value="ECO:0007669"/>
    <property type="project" value="UniProtKB-ARBA"/>
</dbReference>
<evidence type="ECO:0000256" key="2">
    <source>
        <dbReference type="ARBA" id="ARBA00022748"/>
    </source>
</evidence>
<dbReference type="GO" id="GO:0030313">
    <property type="term" value="C:cell envelope"/>
    <property type="evidence" value="ECO:0007669"/>
    <property type="project" value="UniProtKB-SubCell"/>
</dbReference>
<comment type="subcellular location">
    <subcellularLocation>
        <location evidence="1">Cell envelope</location>
    </subcellularLocation>
</comment>
<reference evidence="5 6" key="1">
    <citation type="submission" date="2016-09" db="EMBL/GenBank/DDBJ databases">
        <title>Acidihalobacter prosperus V6 (DSM14174).</title>
        <authorList>
            <person name="Khaleque H.N."/>
            <person name="Ramsay J.P."/>
            <person name="Murphy R.J.T."/>
            <person name="Kaksonen A.H."/>
            <person name="Boxall N.J."/>
            <person name="Watkin E.L.J."/>
        </authorList>
    </citation>
    <scope>NUCLEOTIDE SEQUENCE [LARGE SCALE GENOMIC DNA]</scope>
    <source>
        <strain evidence="5 6">V6</strain>
    </source>
</reference>
<evidence type="ECO:0000256" key="3">
    <source>
        <dbReference type="ARBA" id="ARBA00023284"/>
    </source>
</evidence>
<protein>
    <recommendedName>
        <fullName evidence="4">Thioredoxin domain-containing protein</fullName>
    </recommendedName>
</protein>
<sequence>MQFHPVPAPDVSFEVAGKKTSISQYAGHKIMLWLFSTWCGSCEAGLKALAKHRQELAQDGVTLIVLDNYKNDGYPGLTTDEFVQKVAPELENASGWIFGTASKTLAETYNPKRFPDIYFLIDSKGLIQAISGSPNVTMQKILRFAKTGQ</sequence>
<dbReference type="InterPro" id="IPR050553">
    <property type="entry name" value="Thioredoxin_ResA/DsbE_sf"/>
</dbReference>
<name>A0A1D8K7T7_9GAMM</name>
<dbReference type="PROSITE" id="PS00194">
    <property type="entry name" value="THIOREDOXIN_1"/>
    <property type="match status" value="1"/>
</dbReference>
<dbReference type="InterPro" id="IPR017937">
    <property type="entry name" value="Thioredoxin_CS"/>
</dbReference>
<dbReference type="InterPro" id="IPR036249">
    <property type="entry name" value="Thioredoxin-like_sf"/>
</dbReference>
<dbReference type="AlphaFoldDB" id="A0A1D8K7T7"/>
<dbReference type="EMBL" id="CP017448">
    <property type="protein sequence ID" value="AOV16990.1"/>
    <property type="molecule type" value="Genomic_DNA"/>
</dbReference>
<organism evidence="5 6">
    <name type="scientific">Acidihalobacter aeolianus</name>
    <dbReference type="NCBI Taxonomy" id="2792603"/>
    <lineage>
        <taxon>Bacteria</taxon>
        <taxon>Pseudomonadati</taxon>
        <taxon>Pseudomonadota</taxon>
        <taxon>Gammaproteobacteria</taxon>
        <taxon>Chromatiales</taxon>
        <taxon>Ectothiorhodospiraceae</taxon>
        <taxon>Acidihalobacter</taxon>
    </lineage>
</organism>
<proteinExistence type="predicted"/>
<evidence type="ECO:0000259" key="4">
    <source>
        <dbReference type="PROSITE" id="PS51352"/>
    </source>
</evidence>